<dbReference type="Proteomes" id="UP000253941">
    <property type="component" value="Unassembled WGS sequence"/>
</dbReference>
<proteinExistence type="predicted"/>
<organism evidence="5 6">
    <name type="scientific">Ferruginivarius sediminum</name>
    <dbReference type="NCBI Taxonomy" id="2661937"/>
    <lineage>
        <taxon>Bacteria</taxon>
        <taxon>Pseudomonadati</taxon>
        <taxon>Pseudomonadota</taxon>
        <taxon>Alphaproteobacteria</taxon>
        <taxon>Rhodospirillales</taxon>
        <taxon>Rhodospirillaceae</taxon>
        <taxon>Ferruginivarius</taxon>
    </lineage>
</organism>
<keyword evidence="3" id="KW-0804">Transcription</keyword>
<protein>
    <submittedName>
        <fullName evidence="5">MurR/RpiR family transcriptional regulator</fullName>
    </submittedName>
</protein>
<dbReference type="SUPFAM" id="SSF46689">
    <property type="entry name" value="Homeodomain-like"/>
    <property type="match status" value="1"/>
</dbReference>
<dbReference type="SUPFAM" id="SSF53697">
    <property type="entry name" value="SIS domain"/>
    <property type="match status" value="1"/>
</dbReference>
<accession>A0A369TE16</accession>
<keyword evidence="6" id="KW-1185">Reference proteome</keyword>
<sequence length="295" mass="32313">MNGIPMPAETVDQRILEKYDELSPQQRRLADVVLETGGDLARWTASELAERAGVSKATAARLFQALGYSDFEEARRVARQSLPWGSPLRGLGEAGPPGERDRAQTHFARDMENLRRTEAALDREAMQRAAEWLASSNTIWVVGFRNSFALAQYARSVLHSLKADVRFVPTPAFELAEDLSAMRGGDAMLVIGFRRRPNALVEILNVAAECGVGSVLLTDLSAALTPRLAGITLRCHTRGPGPFDSYAAAMSVLNLLMSQVSEELKTAASQRLSRIEDLHSRLGDLRAPGQNEDKD</sequence>
<reference evidence="5 6" key="1">
    <citation type="submission" date="2018-07" db="EMBL/GenBank/DDBJ databases">
        <title>Venubactetium sediminum gen. nov., sp. nov., isolated from a marine solar saltern.</title>
        <authorList>
            <person name="Wang S."/>
        </authorList>
    </citation>
    <scope>NUCLEOTIDE SEQUENCE [LARGE SCALE GENOMIC DNA]</scope>
    <source>
        <strain evidence="5 6">WD2A32</strain>
    </source>
</reference>
<evidence type="ECO:0000313" key="5">
    <source>
        <dbReference type="EMBL" id="RDD62784.1"/>
    </source>
</evidence>
<dbReference type="InterPro" id="IPR035472">
    <property type="entry name" value="RpiR-like_SIS"/>
</dbReference>
<dbReference type="EMBL" id="QPMH01000004">
    <property type="protein sequence ID" value="RDD62784.1"/>
    <property type="molecule type" value="Genomic_DNA"/>
</dbReference>
<dbReference type="PANTHER" id="PTHR30514:SF18">
    <property type="entry name" value="RPIR-FAMILY TRANSCRIPTIONAL REGULATOR"/>
    <property type="match status" value="1"/>
</dbReference>
<dbReference type="PROSITE" id="PS51071">
    <property type="entry name" value="HTH_RPIR"/>
    <property type="match status" value="1"/>
</dbReference>
<dbReference type="GO" id="GO:0097367">
    <property type="term" value="F:carbohydrate derivative binding"/>
    <property type="evidence" value="ECO:0007669"/>
    <property type="project" value="InterPro"/>
</dbReference>
<dbReference type="AlphaFoldDB" id="A0A369TE16"/>
<evidence type="ECO:0000259" key="4">
    <source>
        <dbReference type="PROSITE" id="PS51071"/>
    </source>
</evidence>
<dbReference type="Gene3D" id="3.40.50.10490">
    <property type="entry name" value="Glucose-6-phosphate isomerase like protein, domain 1"/>
    <property type="match status" value="1"/>
</dbReference>
<feature type="domain" description="HTH rpiR-type" evidence="4">
    <location>
        <begin position="9"/>
        <end position="85"/>
    </location>
</feature>
<dbReference type="InterPro" id="IPR009057">
    <property type="entry name" value="Homeodomain-like_sf"/>
</dbReference>
<dbReference type="PANTHER" id="PTHR30514">
    <property type="entry name" value="GLUCOKINASE"/>
    <property type="match status" value="1"/>
</dbReference>
<name>A0A369TE16_9PROT</name>
<dbReference type="Pfam" id="PF01418">
    <property type="entry name" value="HTH_6"/>
    <property type="match status" value="1"/>
</dbReference>
<evidence type="ECO:0000256" key="3">
    <source>
        <dbReference type="ARBA" id="ARBA00023163"/>
    </source>
</evidence>
<dbReference type="InterPro" id="IPR000281">
    <property type="entry name" value="HTH_RpiR"/>
</dbReference>
<keyword evidence="1" id="KW-0805">Transcription regulation</keyword>
<comment type="caution">
    <text evidence="5">The sequence shown here is derived from an EMBL/GenBank/DDBJ whole genome shotgun (WGS) entry which is preliminary data.</text>
</comment>
<evidence type="ECO:0000256" key="1">
    <source>
        <dbReference type="ARBA" id="ARBA00023015"/>
    </source>
</evidence>
<gene>
    <name evidence="5" type="ORF">DRB17_06400</name>
</gene>
<dbReference type="InterPro" id="IPR001347">
    <property type="entry name" value="SIS_dom"/>
</dbReference>
<dbReference type="InterPro" id="IPR046348">
    <property type="entry name" value="SIS_dom_sf"/>
</dbReference>
<evidence type="ECO:0000256" key="2">
    <source>
        <dbReference type="ARBA" id="ARBA00023125"/>
    </source>
</evidence>
<keyword evidence="2" id="KW-0238">DNA-binding</keyword>
<dbReference type="Gene3D" id="1.10.10.10">
    <property type="entry name" value="Winged helix-like DNA-binding domain superfamily/Winged helix DNA-binding domain"/>
    <property type="match status" value="1"/>
</dbReference>
<dbReference type="GO" id="GO:0003700">
    <property type="term" value="F:DNA-binding transcription factor activity"/>
    <property type="evidence" value="ECO:0007669"/>
    <property type="project" value="InterPro"/>
</dbReference>
<evidence type="ECO:0000313" key="6">
    <source>
        <dbReference type="Proteomes" id="UP000253941"/>
    </source>
</evidence>
<dbReference type="InterPro" id="IPR036388">
    <property type="entry name" value="WH-like_DNA-bd_sf"/>
</dbReference>
<dbReference type="GO" id="GO:1901135">
    <property type="term" value="P:carbohydrate derivative metabolic process"/>
    <property type="evidence" value="ECO:0007669"/>
    <property type="project" value="InterPro"/>
</dbReference>
<dbReference type="GO" id="GO:0003677">
    <property type="term" value="F:DNA binding"/>
    <property type="evidence" value="ECO:0007669"/>
    <property type="project" value="UniProtKB-KW"/>
</dbReference>
<dbReference type="CDD" id="cd05013">
    <property type="entry name" value="SIS_RpiR"/>
    <property type="match status" value="1"/>
</dbReference>
<dbReference type="InterPro" id="IPR047640">
    <property type="entry name" value="RpiR-like"/>
</dbReference>
<dbReference type="Pfam" id="PF01380">
    <property type="entry name" value="SIS"/>
    <property type="match status" value="1"/>
</dbReference>